<protein>
    <recommendedName>
        <fullName evidence="2">Pentatricopeptide repeat-containing protein-mitochondrial domain-containing protein</fullName>
    </recommendedName>
</protein>
<evidence type="ECO:0000313" key="4">
    <source>
        <dbReference type="Proteomes" id="UP000253664"/>
    </source>
</evidence>
<reference evidence="3 4" key="1">
    <citation type="journal article" date="2015" name="BMC Genomics">
        <title>Insights from the genome of Ophiocordyceps polyrhachis-furcata to pathogenicity and host specificity in insect fungi.</title>
        <authorList>
            <person name="Wichadakul D."/>
            <person name="Kobmoo N."/>
            <person name="Ingsriswang S."/>
            <person name="Tangphatsornruang S."/>
            <person name="Chantasingh D."/>
            <person name="Luangsa-ard J.J."/>
            <person name="Eurwilaichitr L."/>
        </authorList>
    </citation>
    <scope>NUCLEOTIDE SEQUENCE [LARGE SCALE GENOMIC DNA]</scope>
    <source>
        <strain evidence="3 4">BCC 54312</strain>
    </source>
</reference>
<name>A0A367L7Z0_9HYPO</name>
<dbReference type="STRING" id="1330021.A0A367L7Z0"/>
<comment type="caution">
    <text evidence="3">The sequence shown here is derived from an EMBL/GenBank/DDBJ whole genome shotgun (WGS) entry which is preliminary data.</text>
</comment>
<dbReference type="AlphaFoldDB" id="A0A367L7Z0"/>
<dbReference type="InterPro" id="IPR011990">
    <property type="entry name" value="TPR-like_helical_dom_sf"/>
</dbReference>
<dbReference type="Pfam" id="PF23276">
    <property type="entry name" value="TPR_24"/>
    <property type="match status" value="1"/>
</dbReference>
<gene>
    <name evidence="3" type="ORF">L249_4282</name>
</gene>
<accession>A0A367L7Z0</accession>
<sequence>MHSGRLASVCIWRCLLTRPSTLRSRHATVRPPKAGSQLGLCQTRFHGAVSSELRAEEPVEGGHSWEERLLGQTSPAEAALSQSTVEELTMALMAMRNLREWSPAAGHDFDRHGRIIQMVQHMIRARCQTPNIFMYECLMDAMADPEGSAIGVRKLLLDMKAQKVKPSAAVFHSALAALANHPDYMLRQDVLTLMSEHWVLVDTAAQQNVVVGLLREEQYELAYARLTRMMEQGVHVDCWVYDLFIMAFGKLGFLDEMMVLLHQRGLVEGASDQVLNTLLYFVLDVCSESFHLDGTVFAWKAVVSTSKVQPPDGIVDNVMATAARHGKPALAIEALDLLSKRSWVQARHYETVVEAFAAAGDIAGALRILCIMRKHGRQKSTVIKRDHTRPIKQAMLRDPKKLVAEAERAVRSLAKDEAVSPALVGVVVEAQAEVFGSEAALSLYKDMASLSASPPDALTMQTLIVHCKSHETRRSIARDYASAVSPDADPPRNAVVYCELISACAAAGEMDLAFRFAAKAVPLCRSRRQISWFKPLMVAAVATHDDRIWAVVDEMLLRGGHVGATVQIIMQQSRMAKQFSDRQRGVR</sequence>
<dbReference type="Gene3D" id="1.25.40.10">
    <property type="entry name" value="Tetratricopeptide repeat domain"/>
    <property type="match status" value="2"/>
</dbReference>
<dbReference type="EMBL" id="LKCN02000012">
    <property type="protein sequence ID" value="RCI10535.1"/>
    <property type="molecule type" value="Genomic_DNA"/>
</dbReference>
<evidence type="ECO:0000256" key="1">
    <source>
        <dbReference type="ARBA" id="ARBA00022737"/>
    </source>
</evidence>
<evidence type="ECO:0000259" key="2">
    <source>
        <dbReference type="Pfam" id="PF23276"/>
    </source>
</evidence>
<dbReference type="Proteomes" id="UP000253664">
    <property type="component" value="Unassembled WGS sequence"/>
</dbReference>
<dbReference type="PANTHER" id="PTHR47447">
    <property type="entry name" value="OS03G0856100 PROTEIN"/>
    <property type="match status" value="1"/>
</dbReference>
<organism evidence="3 4">
    <name type="scientific">Ophiocordyceps polyrhachis-furcata BCC 54312</name>
    <dbReference type="NCBI Taxonomy" id="1330021"/>
    <lineage>
        <taxon>Eukaryota</taxon>
        <taxon>Fungi</taxon>
        <taxon>Dikarya</taxon>
        <taxon>Ascomycota</taxon>
        <taxon>Pezizomycotina</taxon>
        <taxon>Sordariomycetes</taxon>
        <taxon>Hypocreomycetidae</taxon>
        <taxon>Hypocreales</taxon>
        <taxon>Ophiocordycipitaceae</taxon>
        <taxon>Ophiocordyceps</taxon>
    </lineage>
</organism>
<feature type="domain" description="Pentatricopeptide repeat-containing protein-mitochondrial" evidence="2">
    <location>
        <begin position="312"/>
        <end position="447"/>
    </location>
</feature>
<dbReference type="InterPro" id="IPR057027">
    <property type="entry name" value="TPR_mt"/>
</dbReference>
<proteinExistence type="predicted"/>
<keyword evidence="1" id="KW-0677">Repeat</keyword>
<dbReference type="PANTHER" id="PTHR47447:SF17">
    <property type="entry name" value="OS12G0638900 PROTEIN"/>
    <property type="match status" value="1"/>
</dbReference>
<dbReference type="OrthoDB" id="747253at2759"/>
<keyword evidence="4" id="KW-1185">Reference proteome</keyword>
<evidence type="ECO:0000313" key="3">
    <source>
        <dbReference type="EMBL" id="RCI10535.1"/>
    </source>
</evidence>